<evidence type="ECO:0000313" key="1">
    <source>
        <dbReference type="EMBL" id="KAJ8126091.1"/>
    </source>
</evidence>
<evidence type="ECO:0000313" key="2">
    <source>
        <dbReference type="Proteomes" id="UP001153332"/>
    </source>
</evidence>
<dbReference type="Proteomes" id="UP001153332">
    <property type="component" value="Unassembled WGS sequence"/>
</dbReference>
<protein>
    <submittedName>
        <fullName evidence="1">Uncharacterized protein</fullName>
    </submittedName>
</protein>
<dbReference type="EMBL" id="JAPUUL010002027">
    <property type="protein sequence ID" value="KAJ8126091.1"/>
    <property type="molecule type" value="Genomic_DNA"/>
</dbReference>
<comment type="caution">
    <text evidence="1">The sequence shown here is derived from an EMBL/GenBank/DDBJ whole genome shotgun (WGS) entry which is preliminary data.</text>
</comment>
<keyword evidence="2" id="KW-1185">Reference proteome</keyword>
<accession>A0ACC2JF87</accession>
<gene>
    <name evidence="1" type="ORF">O1611_g7549</name>
</gene>
<reference evidence="1" key="1">
    <citation type="submission" date="2022-12" db="EMBL/GenBank/DDBJ databases">
        <title>Genome Sequence of Lasiodiplodia mahajangana.</title>
        <authorList>
            <person name="Buettner E."/>
        </authorList>
    </citation>
    <scope>NUCLEOTIDE SEQUENCE</scope>
    <source>
        <strain evidence="1">VT137</strain>
    </source>
</reference>
<organism evidence="1 2">
    <name type="scientific">Lasiodiplodia mahajangana</name>
    <dbReference type="NCBI Taxonomy" id="1108764"/>
    <lineage>
        <taxon>Eukaryota</taxon>
        <taxon>Fungi</taxon>
        <taxon>Dikarya</taxon>
        <taxon>Ascomycota</taxon>
        <taxon>Pezizomycotina</taxon>
        <taxon>Dothideomycetes</taxon>
        <taxon>Dothideomycetes incertae sedis</taxon>
        <taxon>Botryosphaeriales</taxon>
        <taxon>Botryosphaeriaceae</taxon>
        <taxon>Lasiodiplodia</taxon>
    </lineage>
</organism>
<name>A0ACC2JF87_9PEZI</name>
<sequence>MKNKNPPDERVVYLALKNVFKGANAEVRQLKVVRKLITKSQQDADVADLINAHNIDTVCNIARTLLTEEIFESTLKAKIRFPEVFDVSPAQSAEREASEAEAAINDANAIAGAVQGYSEDVQNIISRADVADTESVETCHNPKLPAVQSTHSVPSLFPIYLPLRTQHRILTDVQRILEDACFDFGQRAMPDILKRKRWDCSEAAELNLWAAELLQRQSEFANRADNIGQPLTKLLRSVADIRHTAVHRICISARGLEQFLLNAESLATLLGDTTRLKSLTELRRSIQQAMEELERNKHVLGSKLRETLKRVAAQRAELDRIEEIAISDMLREDGEYQAFAGKNLEETILSSSVPASVMPVKEDESSSNIDDVDTIEDDSRLS</sequence>
<proteinExistence type="predicted"/>